<dbReference type="EMBL" id="LATX01002047">
    <property type="protein sequence ID" value="KTB34723.1"/>
    <property type="molecule type" value="Genomic_DNA"/>
</dbReference>
<dbReference type="AlphaFoldDB" id="A0A0W0FEJ4"/>
<protein>
    <submittedName>
        <fullName evidence="1">Uncharacterized protein</fullName>
    </submittedName>
</protein>
<evidence type="ECO:0000313" key="2">
    <source>
        <dbReference type="Proteomes" id="UP000054988"/>
    </source>
</evidence>
<organism evidence="1 2">
    <name type="scientific">Moniliophthora roreri</name>
    <name type="common">Frosty pod rot fungus</name>
    <name type="synonym">Monilia roreri</name>
    <dbReference type="NCBI Taxonomy" id="221103"/>
    <lineage>
        <taxon>Eukaryota</taxon>
        <taxon>Fungi</taxon>
        <taxon>Dikarya</taxon>
        <taxon>Basidiomycota</taxon>
        <taxon>Agaricomycotina</taxon>
        <taxon>Agaricomycetes</taxon>
        <taxon>Agaricomycetidae</taxon>
        <taxon>Agaricales</taxon>
        <taxon>Marasmiineae</taxon>
        <taxon>Marasmiaceae</taxon>
        <taxon>Moniliophthora</taxon>
    </lineage>
</organism>
<dbReference type="Proteomes" id="UP000054988">
    <property type="component" value="Unassembled WGS sequence"/>
</dbReference>
<accession>A0A0W0FEJ4</accession>
<name>A0A0W0FEJ4_MONRR</name>
<reference evidence="1 2" key="1">
    <citation type="submission" date="2015-12" db="EMBL/GenBank/DDBJ databases">
        <title>Draft genome sequence of Moniliophthora roreri, the causal agent of frosty pod rot of cacao.</title>
        <authorList>
            <person name="Aime M.C."/>
            <person name="Diaz-Valderrama J.R."/>
            <person name="Kijpornyongpan T."/>
            <person name="Phillips-Mora W."/>
        </authorList>
    </citation>
    <scope>NUCLEOTIDE SEQUENCE [LARGE SCALE GENOMIC DNA]</scope>
    <source>
        <strain evidence="1 2">MCA 2952</strain>
    </source>
</reference>
<sequence length="16" mass="1913">MDHFGQVIEYVAFDLE</sequence>
<comment type="caution">
    <text evidence="1">The sequence shown here is derived from an EMBL/GenBank/DDBJ whole genome shotgun (WGS) entry which is preliminary data.</text>
</comment>
<gene>
    <name evidence="1" type="ORF">WG66_12701</name>
</gene>
<evidence type="ECO:0000313" key="1">
    <source>
        <dbReference type="EMBL" id="KTB34723.1"/>
    </source>
</evidence>
<proteinExistence type="predicted"/>